<reference evidence="10 11" key="1">
    <citation type="submission" date="2020-02" db="EMBL/GenBank/DDBJ databases">
        <authorList>
            <person name="Zhang X.-Y."/>
        </authorList>
    </citation>
    <scope>NUCLEOTIDE SEQUENCE [LARGE SCALE GENOMIC DNA]</scope>
    <source>
        <strain evidence="10 11">C33</strain>
    </source>
</reference>
<dbReference type="HAMAP" id="MF_01161">
    <property type="entry name" value="tRNA_Ile_lys_synt"/>
    <property type="match status" value="1"/>
</dbReference>
<dbReference type="CDD" id="cd01992">
    <property type="entry name" value="TilS_N"/>
    <property type="match status" value="1"/>
</dbReference>
<evidence type="ECO:0000256" key="1">
    <source>
        <dbReference type="ARBA" id="ARBA00004496"/>
    </source>
</evidence>
<keyword evidence="11" id="KW-1185">Reference proteome</keyword>
<dbReference type="SUPFAM" id="SSF52402">
    <property type="entry name" value="Adenine nucleotide alpha hydrolases-like"/>
    <property type="match status" value="1"/>
</dbReference>
<evidence type="ECO:0000256" key="5">
    <source>
        <dbReference type="ARBA" id="ARBA00022741"/>
    </source>
</evidence>
<dbReference type="InterPro" id="IPR012795">
    <property type="entry name" value="tRNA_Ile_lys_synt_N"/>
</dbReference>
<dbReference type="EC" id="6.3.4.19" evidence="8"/>
<dbReference type="Pfam" id="PF09179">
    <property type="entry name" value="TilS"/>
    <property type="match status" value="1"/>
</dbReference>
<dbReference type="Pfam" id="PF11734">
    <property type="entry name" value="TilS_C"/>
    <property type="match status" value="1"/>
</dbReference>
<evidence type="ECO:0000256" key="6">
    <source>
        <dbReference type="ARBA" id="ARBA00022840"/>
    </source>
</evidence>
<keyword evidence="2 8" id="KW-0963">Cytoplasm</keyword>
<dbReference type="NCBIfam" id="TIGR02433">
    <property type="entry name" value="lysidine_TilS_C"/>
    <property type="match status" value="1"/>
</dbReference>
<comment type="similarity">
    <text evidence="8">Belongs to the tRNA(Ile)-lysidine synthase family.</text>
</comment>
<dbReference type="Proteomes" id="UP000484885">
    <property type="component" value="Unassembled WGS sequence"/>
</dbReference>
<dbReference type="GO" id="GO:0032267">
    <property type="term" value="F:tRNA(Ile)-lysidine synthase activity"/>
    <property type="evidence" value="ECO:0007669"/>
    <property type="project" value="UniProtKB-EC"/>
</dbReference>
<dbReference type="InterPro" id="IPR015262">
    <property type="entry name" value="tRNA_Ile_lys_synt_subst-bd"/>
</dbReference>
<evidence type="ECO:0000256" key="8">
    <source>
        <dbReference type="HAMAP-Rule" id="MF_01161"/>
    </source>
</evidence>
<dbReference type="SUPFAM" id="SSF56037">
    <property type="entry name" value="PheT/TilS domain"/>
    <property type="match status" value="1"/>
</dbReference>
<keyword evidence="6 8" id="KW-0067">ATP-binding</keyword>
<organism evidence="10 11">
    <name type="scientific">Wenzhouxiangella limi</name>
    <dbReference type="NCBI Taxonomy" id="2707351"/>
    <lineage>
        <taxon>Bacteria</taxon>
        <taxon>Pseudomonadati</taxon>
        <taxon>Pseudomonadota</taxon>
        <taxon>Gammaproteobacteria</taxon>
        <taxon>Chromatiales</taxon>
        <taxon>Wenzhouxiangellaceae</taxon>
        <taxon>Wenzhouxiangella</taxon>
    </lineage>
</organism>
<dbReference type="InterPro" id="IPR014729">
    <property type="entry name" value="Rossmann-like_a/b/a_fold"/>
</dbReference>
<protein>
    <recommendedName>
        <fullName evidence="8">tRNA(Ile)-lysidine synthase</fullName>
        <ecNumber evidence="8">6.3.4.19</ecNumber>
    </recommendedName>
    <alternativeName>
        <fullName evidence="8">tRNA(Ile)-2-lysyl-cytidine synthase</fullName>
    </alternativeName>
    <alternativeName>
        <fullName evidence="8">tRNA(Ile)-lysidine synthetase</fullName>
    </alternativeName>
</protein>
<dbReference type="PANTHER" id="PTHR43033">
    <property type="entry name" value="TRNA(ILE)-LYSIDINE SYNTHASE-RELATED"/>
    <property type="match status" value="1"/>
</dbReference>
<dbReference type="InterPro" id="IPR012796">
    <property type="entry name" value="Lysidine-tRNA-synth_C"/>
</dbReference>
<comment type="subcellular location">
    <subcellularLocation>
        <location evidence="1 8">Cytoplasm</location>
    </subcellularLocation>
</comment>
<accession>A0A845VBL6</accession>
<dbReference type="GO" id="GO:0005737">
    <property type="term" value="C:cytoplasm"/>
    <property type="evidence" value="ECO:0007669"/>
    <property type="project" value="UniProtKB-SubCell"/>
</dbReference>
<dbReference type="SMART" id="SM00977">
    <property type="entry name" value="TilS_C"/>
    <property type="match status" value="1"/>
</dbReference>
<evidence type="ECO:0000313" key="11">
    <source>
        <dbReference type="Proteomes" id="UP000484885"/>
    </source>
</evidence>
<keyword evidence="3 8" id="KW-0436">Ligase</keyword>
<dbReference type="InterPro" id="IPR012094">
    <property type="entry name" value="tRNA_Ile_lys_synt"/>
</dbReference>
<dbReference type="PANTHER" id="PTHR43033:SF1">
    <property type="entry name" value="TRNA(ILE)-LYSIDINE SYNTHASE-RELATED"/>
    <property type="match status" value="1"/>
</dbReference>
<dbReference type="InterPro" id="IPR011063">
    <property type="entry name" value="TilS/TtcA_N"/>
</dbReference>
<evidence type="ECO:0000256" key="7">
    <source>
        <dbReference type="ARBA" id="ARBA00048539"/>
    </source>
</evidence>
<dbReference type="Gene3D" id="3.40.50.620">
    <property type="entry name" value="HUPs"/>
    <property type="match status" value="1"/>
</dbReference>
<dbReference type="EMBL" id="JAAGSC010000031">
    <property type="protein sequence ID" value="NDY94689.1"/>
    <property type="molecule type" value="Genomic_DNA"/>
</dbReference>
<evidence type="ECO:0000256" key="3">
    <source>
        <dbReference type="ARBA" id="ARBA00022598"/>
    </source>
</evidence>
<gene>
    <name evidence="8 10" type="primary">tilS</name>
    <name evidence="10" type="ORF">G3I74_02960</name>
</gene>
<dbReference type="GO" id="GO:0005524">
    <property type="term" value="F:ATP binding"/>
    <property type="evidence" value="ECO:0007669"/>
    <property type="project" value="UniProtKB-UniRule"/>
</dbReference>
<dbReference type="GO" id="GO:0006400">
    <property type="term" value="P:tRNA modification"/>
    <property type="evidence" value="ECO:0007669"/>
    <property type="project" value="UniProtKB-UniRule"/>
</dbReference>
<dbReference type="AlphaFoldDB" id="A0A845VBL6"/>
<dbReference type="Pfam" id="PF01171">
    <property type="entry name" value="ATP_bind_3"/>
    <property type="match status" value="1"/>
</dbReference>
<keyword evidence="5 8" id="KW-0547">Nucleotide-binding</keyword>
<comment type="catalytic activity">
    <reaction evidence="7 8">
        <text>cytidine(34) in tRNA(Ile2) + L-lysine + ATP = lysidine(34) in tRNA(Ile2) + AMP + diphosphate + H(+)</text>
        <dbReference type="Rhea" id="RHEA:43744"/>
        <dbReference type="Rhea" id="RHEA-COMP:10625"/>
        <dbReference type="Rhea" id="RHEA-COMP:10670"/>
        <dbReference type="ChEBI" id="CHEBI:15378"/>
        <dbReference type="ChEBI" id="CHEBI:30616"/>
        <dbReference type="ChEBI" id="CHEBI:32551"/>
        <dbReference type="ChEBI" id="CHEBI:33019"/>
        <dbReference type="ChEBI" id="CHEBI:82748"/>
        <dbReference type="ChEBI" id="CHEBI:83665"/>
        <dbReference type="ChEBI" id="CHEBI:456215"/>
        <dbReference type="EC" id="6.3.4.19"/>
    </reaction>
</comment>
<dbReference type="NCBIfam" id="TIGR02432">
    <property type="entry name" value="lysidine_TilS_N"/>
    <property type="match status" value="1"/>
</dbReference>
<comment type="caution">
    <text evidence="10">The sequence shown here is derived from an EMBL/GenBank/DDBJ whole genome shotgun (WGS) entry which is preliminary data.</text>
</comment>
<evidence type="ECO:0000313" key="10">
    <source>
        <dbReference type="EMBL" id="NDY94689.1"/>
    </source>
</evidence>
<dbReference type="RefSeq" id="WP_164210082.1">
    <property type="nucleotide sequence ID" value="NZ_JAAGSC010000031.1"/>
</dbReference>
<comment type="domain">
    <text evidence="8">The N-terminal region contains the highly conserved SGGXDS motif, predicted to be a P-loop motif involved in ATP binding.</text>
</comment>
<evidence type="ECO:0000256" key="2">
    <source>
        <dbReference type="ARBA" id="ARBA00022490"/>
    </source>
</evidence>
<proteinExistence type="inferred from homology"/>
<comment type="function">
    <text evidence="8">Ligates lysine onto the cytidine present at position 34 of the AUA codon-specific tRNA(Ile) that contains the anticodon CAU, in an ATP-dependent manner. Cytidine is converted to lysidine, thus changing the amino acid specificity of the tRNA from methionine to isoleucine.</text>
</comment>
<feature type="binding site" evidence="8">
    <location>
        <begin position="34"/>
        <end position="39"/>
    </location>
    <ligand>
        <name>ATP</name>
        <dbReference type="ChEBI" id="CHEBI:30616"/>
    </ligand>
</feature>
<dbReference type="Gene3D" id="1.20.59.20">
    <property type="match status" value="1"/>
</dbReference>
<sequence>MSSKKPETDTGQARGLDPCLAAWPGAGSIVVAFSGGPDSACLLHLLAEQNPTRPLQAIHIDHGLDRGSRQRAARAKEMAEALDIPCRVERVQVRRSGSIEANARHARYEVLMRYIGSGDVLLTAHHADDVAETLLLRLLRGSGPGGLGGIPGQRRFGGGHLIRPLLGWRREEIQAYLDRHQVISIRDPANDLVSLDRNFLRHEILPLLRGRFPGCVQAFNRTARLNRAAGEVLAQLADSDLERIEAPGPCLPLEALCKLEPFHRAEVIRRWCLRHDRTPPPGQRLDEFMRQIDHAAADRQPILDWEEGRLQRHGAGIWLRSPARAQVAWRLRWDGADVLQLPEPSGSLRFSAPPPRFELSVRSGSNGERLRLHPNSGRRPVKKILAEAGVPPWQRNEWPRIWRDNRLVALGDRWLDPAFSRLLQEHGVQLFWHSELRRHGHA</sequence>
<feature type="domain" description="Lysidine-tRNA(Ile) synthetase C-terminal" evidence="9">
    <location>
        <begin position="359"/>
        <end position="432"/>
    </location>
</feature>
<dbReference type="SUPFAM" id="SSF82829">
    <property type="entry name" value="MesJ substrate recognition domain-like"/>
    <property type="match status" value="1"/>
</dbReference>
<keyword evidence="4 8" id="KW-0819">tRNA processing</keyword>
<evidence type="ECO:0000259" key="9">
    <source>
        <dbReference type="SMART" id="SM00977"/>
    </source>
</evidence>
<name>A0A845VBL6_9GAMM</name>
<evidence type="ECO:0000256" key="4">
    <source>
        <dbReference type="ARBA" id="ARBA00022694"/>
    </source>
</evidence>